<dbReference type="AlphaFoldDB" id="A0A8D8ZN31"/>
<accession>A0A8D8ZN31</accession>
<dbReference type="EMBL" id="HBUF01525177">
    <property type="protein sequence ID" value="CAG6749995.1"/>
    <property type="molecule type" value="Transcribed_RNA"/>
</dbReference>
<evidence type="ECO:0000256" key="1">
    <source>
        <dbReference type="SAM" id="MobiDB-lite"/>
    </source>
</evidence>
<feature type="compositionally biased region" description="Basic and acidic residues" evidence="1">
    <location>
        <begin position="136"/>
        <end position="182"/>
    </location>
</feature>
<organism evidence="2">
    <name type="scientific">Cacopsylla melanoneura</name>
    <dbReference type="NCBI Taxonomy" id="428564"/>
    <lineage>
        <taxon>Eukaryota</taxon>
        <taxon>Metazoa</taxon>
        <taxon>Ecdysozoa</taxon>
        <taxon>Arthropoda</taxon>
        <taxon>Hexapoda</taxon>
        <taxon>Insecta</taxon>
        <taxon>Pterygota</taxon>
        <taxon>Neoptera</taxon>
        <taxon>Paraneoptera</taxon>
        <taxon>Hemiptera</taxon>
        <taxon>Sternorrhyncha</taxon>
        <taxon>Psylloidea</taxon>
        <taxon>Psyllidae</taxon>
        <taxon>Psyllinae</taxon>
        <taxon>Cacopsylla</taxon>
    </lineage>
</organism>
<sequence>MVTYRLETILELANLTSNPNNNNMYPDYHQNMGDPNKFSQYTQNDGTPNMDYGNPYGKNNSFNPMYGDISPPVNGKESNVPKNYFSDEMTTTPLVFQTYDSLDQRKDTTTGSKETLDSLEGKHAKVKRHKKKKKKMLEDLFADDKSHESKAKSDSHMKPKSSFEDPFKNSNHEGHTEKDFQSKELNSGASQFDNLSKDKLVQDKNKIDELLKARYSDSLFTETSTTSKPGFWKKLSNGGSWLYNMVTGVPKLKDLFVKDFKYYITDLDDS</sequence>
<evidence type="ECO:0000313" key="2">
    <source>
        <dbReference type="EMBL" id="CAG6749995.1"/>
    </source>
</evidence>
<name>A0A8D8ZN31_9HEMI</name>
<feature type="compositionally biased region" description="Basic residues" evidence="1">
    <location>
        <begin position="124"/>
        <end position="135"/>
    </location>
</feature>
<feature type="region of interest" description="Disordered" evidence="1">
    <location>
        <begin position="105"/>
        <end position="184"/>
    </location>
</feature>
<proteinExistence type="predicted"/>
<feature type="compositionally biased region" description="Basic and acidic residues" evidence="1">
    <location>
        <begin position="105"/>
        <end position="123"/>
    </location>
</feature>
<protein>
    <submittedName>
        <fullName evidence="2">Uncharacterized protein</fullName>
    </submittedName>
</protein>
<reference evidence="2" key="1">
    <citation type="submission" date="2021-05" db="EMBL/GenBank/DDBJ databases">
        <authorList>
            <person name="Alioto T."/>
            <person name="Alioto T."/>
            <person name="Gomez Garrido J."/>
        </authorList>
    </citation>
    <scope>NUCLEOTIDE SEQUENCE</scope>
</reference>